<gene>
    <name evidence="1" type="ORF">ANE_LOCUS25381</name>
</gene>
<dbReference type="EMBL" id="CABITT030000008">
    <property type="protein sequence ID" value="VVB14937.1"/>
    <property type="molecule type" value="Genomic_DNA"/>
</dbReference>
<comment type="caution">
    <text evidence="1">The sequence shown here is derived from an EMBL/GenBank/DDBJ whole genome shotgun (WGS) entry which is preliminary data.</text>
</comment>
<keyword evidence="2" id="KW-1185">Reference proteome</keyword>
<accession>A0A565CMV9</accession>
<reference evidence="1" key="1">
    <citation type="submission" date="2019-07" db="EMBL/GenBank/DDBJ databases">
        <authorList>
            <person name="Dittberner H."/>
        </authorList>
    </citation>
    <scope>NUCLEOTIDE SEQUENCE [LARGE SCALE GENOMIC DNA]</scope>
</reference>
<dbReference type="AlphaFoldDB" id="A0A565CMV9"/>
<organism evidence="1 2">
    <name type="scientific">Arabis nemorensis</name>
    <dbReference type="NCBI Taxonomy" id="586526"/>
    <lineage>
        <taxon>Eukaryota</taxon>
        <taxon>Viridiplantae</taxon>
        <taxon>Streptophyta</taxon>
        <taxon>Embryophyta</taxon>
        <taxon>Tracheophyta</taxon>
        <taxon>Spermatophyta</taxon>
        <taxon>Magnoliopsida</taxon>
        <taxon>eudicotyledons</taxon>
        <taxon>Gunneridae</taxon>
        <taxon>Pentapetalae</taxon>
        <taxon>rosids</taxon>
        <taxon>malvids</taxon>
        <taxon>Brassicales</taxon>
        <taxon>Brassicaceae</taxon>
        <taxon>Arabideae</taxon>
        <taxon>Arabis</taxon>
    </lineage>
</organism>
<dbReference type="Proteomes" id="UP000489600">
    <property type="component" value="Unassembled WGS sequence"/>
</dbReference>
<proteinExistence type="predicted"/>
<sequence length="59" mass="6709">MLRNVSVQGSALEDLIRRSVGQDNVVSQRCFHVRDYEIKIIHHINGATSFLIFVIVVDV</sequence>
<evidence type="ECO:0000313" key="1">
    <source>
        <dbReference type="EMBL" id="VVB14937.1"/>
    </source>
</evidence>
<protein>
    <submittedName>
        <fullName evidence="1">Uncharacterized protein</fullName>
    </submittedName>
</protein>
<evidence type="ECO:0000313" key="2">
    <source>
        <dbReference type="Proteomes" id="UP000489600"/>
    </source>
</evidence>
<name>A0A565CMV9_9BRAS</name>